<gene>
    <name evidence="5" type="ORF">Pro02_76220</name>
</gene>
<feature type="compositionally biased region" description="Low complexity" evidence="4">
    <location>
        <begin position="132"/>
        <end position="160"/>
    </location>
</feature>
<evidence type="ECO:0000256" key="1">
    <source>
        <dbReference type="ARBA" id="ARBA00023125"/>
    </source>
</evidence>
<dbReference type="PANTHER" id="PTHR10302">
    <property type="entry name" value="SINGLE-STRANDED DNA-BINDING PROTEIN"/>
    <property type="match status" value="1"/>
</dbReference>
<dbReference type="SUPFAM" id="SSF50249">
    <property type="entry name" value="Nucleic acid-binding proteins"/>
    <property type="match status" value="1"/>
</dbReference>
<dbReference type="InterPro" id="IPR000424">
    <property type="entry name" value="Primosome_PriB/ssb"/>
</dbReference>
<dbReference type="GO" id="GO:0006260">
    <property type="term" value="P:DNA replication"/>
    <property type="evidence" value="ECO:0007669"/>
    <property type="project" value="InterPro"/>
</dbReference>
<protein>
    <recommendedName>
        <fullName evidence="2 3">Single-stranded DNA-binding protein</fullName>
        <shortName evidence="2">SSB</shortName>
    </recommendedName>
</protein>
<accession>A0A8J3SCC9</accession>
<dbReference type="Gene3D" id="2.40.50.140">
    <property type="entry name" value="Nucleic acid-binding proteins"/>
    <property type="match status" value="1"/>
</dbReference>
<comment type="subunit">
    <text evidence="2">Homotetramer.</text>
</comment>
<reference evidence="5" key="1">
    <citation type="submission" date="2021-01" db="EMBL/GenBank/DDBJ databases">
        <title>Whole genome shotgun sequence of Planobispora rosea NBRC 15558.</title>
        <authorList>
            <person name="Komaki H."/>
            <person name="Tamura T."/>
        </authorList>
    </citation>
    <scope>NUCLEOTIDE SEQUENCE</scope>
    <source>
        <strain evidence="5">NBRC 15558</strain>
    </source>
</reference>
<proteinExistence type="inferred from homology"/>
<dbReference type="GO" id="GO:0003697">
    <property type="term" value="F:single-stranded DNA binding"/>
    <property type="evidence" value="ECO:0007669"/>
    <property type="project" value="UniProtKB-UniRule"/>
</dbReference>
<keyword evidence="6" id="KW-1185">Reference proteome</keyword>
<dbReference type="Pfam" id="PF00436">
    <property type="entry name" value="SSB"/>
    <property type="match status" value="1"/>
</dbReference>
<organism evidence="5 6">
    <name type="scientific">Planobispora rosea</name>
    <dbReference type="NCBI Taxonomy" id="35762"/>
    <lineage>
        <taxon>Bacteria</taxon>
        <taxon>Bacillati</taxon>
        <taxon>Actinomycetota</taxon>
        <taxon>Actinomycetes</taxon>
        <taxon>Streptosporangiales</taxon>
        <taxon>Streptosporangiaceae</taxon>
        <taxon>Planobispora</taxon>
    </lineage>
</organism>
<dbReference type="InterPro" id="IPR012340">
    <property type="entry name" value="NA-bd_OB-fold"/>
</dbReference>
<feature type="region of interest" description="Disordered" evidence="4">
    <location>
        <begin position="120"/>
        <end position="170"/>
    </location>
</feature>
<name>A0A8J3SCC9_PLARO</name>
<dbReference type="NCBIfam" id="TIGR00621">
    <property type="entry name" value="ssb"/>
    <property type="match status" value="1"/>
</dbReference>
<dbReference type="RefSeq" id="WP_189244096.1">
    <property type="nucleotide sequence ID" value="NZ_BMQP01000077.1"/>
</dbReference>
<comment type="caution">
    <text evidence="5">The sequence shown here is derived from an EMBL/GenBank/DDBJ whole genome shotgun (WGS) entry which is preliminary data.</text>
</comment>
<evidence type="ECO:0000256" key="3">
    <source>
        <dbReference type="RuleBase" id="RU000524"/>
    </source>
</evidence>
<evidence type="ECO:0000256" key="2">
    <source>
        <dbReference type="HAMAP-Rule" id="MF_00984"/>
    </source>
</evidence>
<dbReference type="PANTHER" id="PTHR10302:SF27">
    <property type="entry name" value="SINGLE-STRANDED DNA-BINDING PROTEIN"/>
    <property type="match status" value="1"/>
</dbReference>
<evidence type="ECO:0000313" key="6">
    <source>
        <dbReference type="Proteomes" id="UP000655044"/>
    </source>
</evidence>
<keyword evidence="1 2" id="KW-0238">DNA-binding</keyword>
<dbReference type="GO" id="GO:0009295">
    <property type="term" value="C:nucleoid"/>
    <property type="evidence" value="ECO:0007669"/>
    <property type="project" value="TreeGrafter"/>
</dbReference>
<dbReference type="CDD" id="cd04496">
    <property type="entry name" value="SSB_OBF"/>
    <property type="match status" value="1"/>
</dbReference>
<sequence>MAVNDMILTAVGNLTADPELRYTPNGQPVCQFSIAVNPRERTPDGTWKDGDPSYVRVQCWRSLAEHVAVSLRKGVRVIVTGRWREERWEKDGQKHSTWLLTADAIGPDLTFAPVEIKAANRRDQAPPEDPWASASRTRPAAQARPAGAPGPEAGAHPAVPSRTGSADAPR</sequence>
<dbReference type="InterPro" id="IPR011344">
    <property type="entry name" value="ssDNA-bd"/>
</dbReference>
<dbReference type="PROSITE" id="PS50935">
    <property type="entry name" value="SSB"/>
    <property type="match status" value="1"/>
</dbReference>
<dbReference type="Proteomes" id="UP000655044">
    <property type="component" value="Unassembled WGS sequence"/>
</dbReference>
<dbReference type="AlphaFoldDB" id="A0A8J3SCC9"/>
<evidence type="ECO:0000256" key="4">
    <source>
        <dbReference type="SAM" id="MobiDB-lite"/>
    </source>
</evidence>
<dbReference type="HAMAP" id="MF_00984">
    <property type="entry name" value="SSB"/>
    <property type="match status" value="1"/>
</dbReference>
<comment type="caution">
    <text evidence="2">Lacks conserved residue(s) required for the propagation of feature annotation.</text>
</comment>
<dbReference type="EMBL" id="BOOI01000116">
    <property type="protein sequence ID" value="GIH89214.1"/>
    <property type="molecule type" value="Genomic_DNA"/>
</dbReference>
<evidence type="ECO:0000313" key="5">
    <source>
        <dbReference type="EMBL" id="GIH89214.1"/>
    </source>
</evidence>